<accession>A0A9D4NAG4</accession>
<dbReference type="AlphaFoldDB" id="A0A9D4NAG4"/>
<dbReference type="EMBL" id="JAIWYP010000001">
    <property type="protein sequence ID" value="KAH3890741.1"/>
    <property type="molecule type" value="Genomic_DNA"/>
</dbReference>
<name>A0A9D4NAG4_DREPO</name>
<protein>
    <submittedName>
        <fullName evidence="1">Uncharacterized protein</fullName>
    </submittedName>
</protein>
<evidence type="ECO:0000313" key="2">
    <source>
        <dbReference type="Proteomes" id="UP000828390"/>
    </source>
</evidence>
<organism evidence="1 2">
    <name type="scientific">Dreissena polymorpha</name>
    <name type="common">Zebra mussel</name>
    <name type="synonym">Mytilus polymorpha</name>
    <dbReference type="NCBI Taxonomy" id="45954"/>
    <lineage>
        <taxon>Eukaryota</taxon>
        <taxon>Metazoa</taxon>
        <taxon>Spiralia</taxon>
        <taxon>Lophotrochozoa</taxon>
        <taxon>Mollusca</taxon>
        <taxon>Bivalvia</taxon>
        <taxon>Autobranchia</taxon>
        <taxon>Heteroconchia</taxon>
        <taxon>Euheterodonta</taxon>
        <taxon>Imparidentia</taxon>
        <taxon>Neoheterodontei</taxon>
        <taxon>Myida</taxon>
        <taxon>Dreissenoidea</taxon>
        <taxon>Dreissenidae</taxon>
        <taxon>Dreissena</taxon>
    </lineage>
</organism>
<keyword evidence="2" id="KW-1185">Reference proteome</keyword>
<sequence>MPAEDSVNGTGSGLLRARGVIGLESPRKSRYEFSFSSSTGVDSDALFRIRVPKPTDGHHGWKVLSAATWDDRIWALADCALRVDCRHGADPSATPC</sequence>
<gene>
    <name evidence="1" type="ORF">DPMN_014829</name>
</gene>
<evidence type="ECO:0000313" key="1">
    <source>
        <dbReference type="EMBL" id="KAH3890741.1"/>
    </source>
</evidence>
<dbReference type="Proteomes" id="UP000828390">
    <property type="component" value="Unassembled WGS sequence"/>
</dbReference>
<reference evidence="1" key="1">
    <citation type="journal article" date="2019" name="bioRxiv">
        <title>The Genome of the Zebra Mussel, Dreissena polymorpha: A Resource for Invasive Species Research.</title>
        <authorList>
            <person name="McCartney M.A."/>
            <person name="Auch B."/>
            <person name="Kono T."/>
            <person name="Mallez S."/>
            <person name="Zhang Y."/>
            <person name="Obille A."/>
            <person name="Becker A."/>
            <person name="Abrahante J.E."/>
            <person name="Garbe J."/>
            <person name="Badalamenti J.P."/>
            <person name="Herman A."/>
            <person name="Mangelson H."/>
            <person name="Liachko I."/>
            <person name="Sullivan S."/>
            <person name="Sone E.D."/>
            <person name="Koren S."/>
            <person name="Silverstein K.A.T."/>
            <person name="Beckman K.B."/>
            <person name="Gohl D.M."/>
        </authorList>
    </citation>
    <scope>NUCLEOTIDE SEQUENCE</scope>
    <source>
        <strain evidence="1">Duluth1</strain>
        <tissue evidence="1">Whole animal</tissue>
    </source>
</reference>
<comment type="caution">
    <text evidence="1">The sequence shown here is derived from an EMBL/GenBank/DDBJ whole genome shotgun (WGS) entry which is preliminary data.</text>
</comment>
<reference evidence="1" key="2">
    <citation type="submission" date="2020-11" db="EMBL/GenBank/DDBJ databases">
        <authorList>
            <person name="McCartney M.A."/>
            <person name="Auch B."/>
            <person name="Kono T."/>
            <person name="Mallez S."/>
            <person name="Becker A."/>
            <person name="Gohl D.M."/>
            <person name="Silverstein K.A.T."/>
            <person name="Koren S."/>
            <person name="Bechman K.B."/>
            <person name="Herman A."/>
            <person name="Abrahante J.E."/>
            <person name="Garbe J."/>
        </authorList>
    </citation>
    <scope>NUCLEOTIDE SEQUENCE</scope>
    <source>
        <strain evidence="1">Duluth1</strain>
        <tissue evidence="1">Whole animal</tissue>
    </source>
</reference>
<proteinExistence type="predicted"/>